<dbReference type="InterPro" id="IPR057170">
    <property type="entry name" value="DUF7848"/>
</dbReference>
<protein>
    <recommendedName>
        <fullName evidence="1">DUF7848 domain-containing protein</fullName>
    </recommendedName>
</protein>
<evidence type="ECO:0000259" key="1">
    <source>
        <dbReference type="Pfam" id="PF25232"/>
    </source>
</evidence>
<evidence type="ECO:0000313" key="2">
    <source>
        <dbReference type="EMBL" id="GHA69403.1"/>
    </source>
</evidence>
<keyword evidence="3" id="KW-1185">Reference proteome</keyword>
<dbReference type="AlphaFoldDB" id="A0A918SSS0"/>
<evidence type="ECO:0000313" key="3">
    <source>
        <dbReference type="Proteomes" id="UP000644020"/>
    </source>
</evidence>
<reference evidence="2" key="1">
    <citation type="journal article" date="2014" name="Int. J. Syst. Evol. Microbiol.">
        <title>Complete genome sequence of Corynebacterium casei LMG S-19264T (=DSM 44701T), isolated from a smear-ripened cheese.</title>
        <authorList>
            <consortium name="US DOE Joint Genome Institute (JGI-PGF)"/>
            <person name="Walter F."/>
            <person name="Albersmeier A."/>
            <person name="Kalinowski J."/>
            <person name="Ruckert C."/>
        </authorList>
    </citation>
    <scope>NUCLEOTIDE SEQUENCE</scope>
    <source>
        <strain evidence="2">JCM 4518</strain>
    </source>
</reference>
<dbReference type="RefSeq" id="WP_189975229.1">
    <property type="nucleotide sequence ID" value="NZ_BMUL01000002.1"/>
</dbReference>
<name>A0A918SSS0_9ACTN</name>
<dbReference type="Pfam" id="PF25232">
    <property type="entry name" value="DUF7848"/>
    <property type="match status" value="1"/>
</dbReference>
<dbReference type="EMBL" id="BMUL01000002">
    <property type="protein sequence ID" value="GHA69403.1"/>
    <property type="molecule type" value="Genomic_DNA"/>
</dbReference>
<feature type="domain" description="DUF7848" evidence="1">
    <location>
        <begin position="17"/>
        <end position="70"/>
    </location>
</feature>
<reference evidence="2" key="2">
    <citation type="submission" date="2020-09" db="EMBL/GenBank/DDBJ databases">
        <authorList>
            <person name="Sun Q."/>
            <person name="Ohkuma M."/>
        </authorList>
    </citation>
    <scope>NUCLEOTIDE SEQUENCE</scope>
    <source>
        <strain evidence="2">JCM 4518</strain>
    </source>
</reference>
<sequence>MRASGTWAYGVVLRRIQSDPGTAPAVGARCLDAMCGWVAAPGADADLVGDECLAHTELNPSHRRFAREYSDVALVTCLEPT</sequence>
<accession>A0A918SSS0</accession>
<gene>
    <name evidence="2" type="ORF">GCM10010305_09460</name>
</gene>
<comment type="caution">
    <text evidence="2">The sequence shown here is derived from an EMBL/GenBank/DDBJ whole genome shotgun (WGS) entry which is preliminary data.</text>
</comment>
<proteinExistence type="predicted"/>
<dbReference type="Proteomes" id="UP000644020">
    <property type="component" value="Unassembled WGS sequence"/>
</dbReference>
<organism evidence="2 3">
    <name type="scientific">Streptomyces termitum</name>
    <dbReference type="NCBI Taxonomy" id="67368"/>
    <lineage>
        <taxon>Bacteria</taxon>
        <taxon>Bacillati</taxon>
        <taxon>Actinomycetota</taxon>
        <taxon>Actinomycetes</taxon>
        <taxon>Kitasatosporales</taxon>
        <taxon>Streptomycetaceae</taxon>
        <taxon>Streptomyces</taxon>
    </lineage>
</organism>